<comment type="caution">
    <text evidence="2">The sequence shown here is derived from an EMBL/GenBank/DDBJ whole genome shotgun (WGS) entry which is preliminary data.</text>
</comment>
<feature type="compositionally biased region" description="Polar residues" evidence="1">
    <location>
        <begin position="8"/>
        <end position="24"/>
    </location>
</feature>
<gene>
    <name evidence="2" type="ORF">MENT_LOCUS13849</name>
</gene>
<dbReference type="AlphaFoldDB" id="A0A6V7UJG8"/>
<reference evidence="2 3" key="1">
    <citation type="submission" date="2020-08" db="EMBL/GenBank/DDBJ databases">
        <authorList>
            <person name="Koutsovoulos G."/>
            <person name="Danchin GJ E."/>
        </authorList>
    </citation>
    <scope>NUCLEOTIDE SEQUENCE [LARGE SCALE GENOMIC DNA]</scope>
</reference>
<proteinExistence type="predicted"/>
<feature type="compositionally biased region" description="Polar residues" evidence="1">
    <location>
        <begin position="34"/>
        <end position="60"/>
    </location>
</feature>
<name>A0A6V7UJG8_MELEN</name>
<evidence type="ECO:0000313" key="3">
    <source>
        <dbReference type="Proteomes" id="UP000580250"/>
    </source>
</evidence>
<protein>
    <submittedName>
        <fullName evidence="2">Uncharacterized protein</fullName>
    </submittedName>
</protein>
<dbReference type="EMBL" id="CAJEWN010000076">
    <property type="protein sequence ID" value="CAD2159718.1"/>
    <property type="molecule type" value="Genomic_DNA"/>
</dbReference>
<feature type="compositionally biased region" description="Acidic residues" evidence="1">
    <location>
        <begin position="105"/>
        <end position="115"/>
    </location>
</feature>
<accession>A0A6V7UJG8</accession>
<evidence type="ECO:0000256" key="1">
    <source>
        <dbReference type="SAM" id="MobiDB-lite"/>
    </source>
</evidence>
<feature type="region of interest" description="Disordered" evidence="1">
    <location>
        <begin position="1"/>
        <end position="115"/>
    </location>
</feature>
<dbReference type="Proteomes" id="UP000580250">
    <property type="component" value="Unassembled WGS sequence"/>
</dbReference>
<organism evidence="2 3">
    <name type="scientific">Meloidogyne enterolobii</name>
    <name type="common">Root-knot nematode worm</name>
    <name type="synonym">Meloidogyne mayaguensis</name>
    <dbReference type="NCBI Taxonomy" id="390850"/>
    <lineage>
        <taxon>Eukaryota</taxon>
        <taxon>Metazoa</taxon>
        <taxon>Ecdysozoa</taxon>
        <taxon>Nematoda</taxon>
        <taxon>Chromadorea</taxon>
        <taxon>Rhabditida</taxon>
        <taxon>Tylenchina</taxon>
        <taxon>Tylenchomorpha</taxon>
        <taxon>Tylenchoidea</taxon>
        <taxon>Meloidogynidae</taxon>
        <taxon>Meloidogyninae</taxon>
        <taxon>Meloidogyne</taxon>
    </lineage>
</organism>
<sequence length="115" mass="12541">MKICKSFSIDQQLSTGLHSTTSASKRIPHVIADPQQTTAGTSTPIGINLHHPQQQLSSQPCTPPLITGYLEPSDDDNTESYLEDLSSDDDKSDDVESEIYLPDTSSEDDDDTESD</sequence>
<evidence type="ECO:0000313" key="2">
    <source>
        <dbReference type="EMBL" id="CAD2159718.1"/>
    </source>
</evidence>
<feature type="compositionally biased region" description="Acidic residues" evidence="1">
    <location>
        <begin position="72"/>
        <end position="97"/>
    </location>
</feature>